<dbReference type="InterPro" id="IPR027417">
    <property type="entry name" value="P-loop_NTPase"/>
</dbReference>
<dbReference type="EMBL" id="CP008944">
    <property type="protein sequence ID" value="AIG63450.1"/>
    <property type="molecule type" value="Genomic_DNA"/>
</dbReference>
<dbReference type="InterPro" id="IPR045572">
    <property type="entry name" value="RE_endonuc_C"/>
</dbReference>
<name>A0ABM5QL00_9CORY</name>
<evidence type="ECO:0000259" key="1">
    <source>
        <dbReference type="Pfam" id="PF04851"/>
    </source>
</evidence>
<dbReference type="Gene3D" id="3.40.50.300">
    <property type="entry name" value="P-loop containing nucleotide triphosphate hydrolases"/>
    <property type="match status" value="2"/>
</dbReference>
<dbReference type="PANTHER" id="PTHR47396:SF1">
    <property type="entry name" value="ATP-DEPENDENT HELICASE IRC3-RELATED"/>
    <property type="match status" value="1"/>
</dbReference>
<dbReference type="NCBIfam" id="NF012027">
    <property type="entry name" value="PRK15483.1"/>
    <property type="match status" value="1"/>
</dbReference>
<keyword evidence="4" id="KW-1185">Reference proteome</keyword>
<dbReference type="Proteomes" id="UP000028504">
    <property type="component" value="Chromosome"/>
</dbReference>
<proteinExistence type="predicted"/>
<sequence length="989" mass="111287">MQIKLQALEHQQRALTALTHVFADVVLDDSSAMEANPVFDVADRQITDNIADLQAGLVEGVEAIPRPWRTRTDDGVLGVDVKMETGTGKTLVYTQMMYELNRLYGFHKFIILVPSTPIKEGTRSFITSGYARRYFDDEYGSRLKLDLEVLDPQKRSKGRKMFPSAIASFVQASRIAKGHITALLMTDGMLQSKATMAATYDQTVMGTSSQPYEALRQTRPIVIIDEPHRFRRENKAYKTVLEQLRPQAIIRFGATFPKNEKSGVTDYNNLVFNLGSVEAFNEQLVKGVSIQYPLDEASESTRLRLTSMSRSRPKTATFENLDTHKKTTLHIGDSLGQADGDFAGITVAEVGKTRVPEIKSGVTLSNDQILGTGDTIVSRVYTETYQSLMMKRALENHFETEWVNYQRATKVKTLTLFFIDSIASYRGEDGPGHLRTRFHELLRQQLAKEIDKHKDGTSQVERDYVDYLRASAADVAATNGGYFSADNSSSDEAIRAEVDQILRDKQSLLSFTNPDGTPHTMRFIFSKWTLREGWDNPNVFQIVKLRSSESDISKLQEVGRGLRLPVDVSGSRLSHEQFYLTYLIDYTEESFAQSLITEINSDAAATVPSGKELLPAVAKEIGKTETELFIELLQAGLVDTDKNVVEGKEQELLERYPQFNVGKVKPDKVVTDARKTKVGIRPKRYAELKQLWEAVNAKYYLRLDDLTADEIATCIDHILDQNIYTPQVGRFAEETITKADDGSLTTKTATKSTFAIDDRLAYGDWLKQAYLQTYLPIKAIHAGLVRRNTKQKLPDGFFNKATLGKFVAEFQSWMQQEFKSRFSYTRIDGPLGATALTGSNGKPLKNIVQGNIGIYRDTEADVPEKFLYDAFVYDSPKEQATIRDSVLDEVVVYGKIPRRSIRVPVYFGGTTSPDFMYVLKGGDGTLSLNFIVETKDVDTKANLRETEQLRIKAARKFFESISSDNITVRFMPQLKRDDIVTLIKQVVAS</sequence>
<feature type="domain" description="Type III restriction enzyme C-terminal endonuclease" evidence="2">
    <location>
        <begin position="864"/>
        <end position="970"/>
    </location>
</feature>
<dbReference type="InterPro" id="IPR050742">
    <property type="entry name" value="Helicase_Restrict-Modif_Enz"/>
</dbReference>
<organism evidence="3 4">
    <name type="scientific">Corynebacterium atypicum</name>
    <dbReference type="NCBI Taxonomy" id="191610"/>
    <lineage>
        <taxon>Bacteria</taxon>
        <taxon>Bacillati</taxon>
        <taxon>Actinomycetota</taxon>
        <taxon>Actinomycetes</taxon>
        <taxon>Mycobacteriales</taxon>
        <taxon>Corynebacteriaceae</taxon>
        <taxon>Corynebacterium</taxon>
    </lineage>
</organism>
<dbReference type="Pfam" id="PF04851">
    <property type="entry name" value="ResIII"/>
    <property type="match status" value="1"/>
</dbReference>
<evidence type="ECO:0000259" key="2">
    <source>
        <dbReference type="Pfam" id="PF19778"/>
    </source>
</evidence>
<protein>
    <submittedName>
        <fullName evidence="3">Type III deoxyribonuclease</fullName>
    </submittedName>
</protein>
<evidence type="ECO:0000313" key="3">
    <source>
        <dbReference type="EMBL" id="AIG63450.1"/>
    </source>
</evidence>
<dbReference type="RefSeq" id="WP_038604067.1">
    <property type="nucleotide sequence ID" value="NZ_CP008944.1"/>
</dbReference>
<dbReference type="InterPro" id="IPR006935">
    <property type="entry name" value="Helicase/UvrB_N"/>
</dbReference>
<dbReference type="Pfam" id="PF19778">
    <property type="entry name" value="RE_endonuc"/>
    <property type="match status" value="1"/>
</dbReference>
<feature type="domain" description="Helicase/UvrB N-terminal" evidence="1">
    <location>
        <begin position="80"/>
        <end position="257"/>
    </location>
</feature>
<dbReference type="PANTHER" id="PTHR47396">
    <property type="entry name" value="TYPE I RESTRICTION ENZYME ECOKI R PROTEIN"/>
    <property type="match status" value="1"/>
</dbReference>
<evidence type="ECO:0000313" key="4">
    <source>
        <dbReference type="Proteomes" id="UP000028504"/>
    </source>
</evidence>
<reference evidence="3 4" key="1">
    <citation type="submission" date="2014-07" db="EMBL/GenBank/DDBJ databases">
        <title>Complete genome sequence of Corynebacterium atypicum DSM 44849: identifiction of the mycolic acid biosynthesis genes.</title>
        <authorList>
            <person name="Tippelt A."/>
            <person name="Mollmann S."/>
            <person name="Albersmeier A."/>
            <person name="Jaenicke S."/>
            <person name="Ruckert C."/>
            <person name="Tauch A."/>
        </authorList>
    </citation>
    <scope>NUCLEOTIDE SEQUENCE [LARGE SCALE GENOMIC DNA]</scope>
    <source>
        <strain evidence="3 4">R2070</strain>
    </source>
</reference>
<dbReference type="SUPFAM" id="SSF52540">
    <property type="entry name" value="P-loop containing nucleoside triphosphate hydrolases"/>
    <property type="match status" value="2"/>
</dbReference>
<gene>
    <name evidence="3" type="ORF">CATYP_00645</name>
</gene>
<accession>A0ABM5QL00</accession>